<organism evidence="2 3">
    <name type="scientific">Herpetosiphon gulosus</name>
    <dbReference type="NCBI Taxonomy" id="1973496"/>
    <lineage>
        <taxon>Bacteria</taxon>
        <taxon>Bacillati</taxon>
        <taxon>Chloroflexota</taxon>
        <taxon>Chloroflexia</taxon>
        <taxon>Herpetosiphonales</taxon>
        <taxon>Herpetosiphonaceae</taxon>
        <taxon>Herpetosiphon</taxon>
    </lineage>
</organism>
<feature type="domain" description="PLL-like beta propeller" evidence="1">
    <location>
        <begin position="46"/>
        <end position="322"/>
    </location>
</feature>
<protein>
    <recommendedName>
        <fullName evidence="1">PLL-like beta propeller domain-containing protein</fullName>
    </recommendedName>
</protein>
<sequence>MRLKKWSLIAIVLVGLLLVQPITPSRASPQALDIATRGSISCATPTTDRIDCFVVGDDKQVWQHSWQSSLGWGNWVGLGFPDFTIDTGGGVSAVARDNTTIDIFVSGKDGNFFNLYQRTWNGTTWSDWISLGGPSSWDIYELSCTSASANNISCFVRASDNHLWQKTWSGSGWSTWSDLGAFTNGHPFKGLASSNYNADSILLFAIGNDGHAYRRYYESGVWSAWVDDGVPSGSPFEQVNCHDQAGSKITCAFTDTMGDVWYRTWESGWSTFMPLATPPSSGKGVAVAHYSSLGTVIITNALDGRLYRTFLTDSTSVWSSWIDNGRPQDIQIFLPMAIKPN</sequence>
<proteinExistence type="predicted"/>
<dbReference type="InterPro" id="IPR058502">
    <property type="entry name" value="PLL-like_beta-prop"/>
</dbReference>
<keyword evidence="3" id="KW-1185">Reference proteome</keyword>
<evidence type="ECO:0000313" key="2">
    <source>
        <dbReference type="EMBL" id="GAA5530098.1"/>
    </source>
</evidence>
<name>A0ABP9X5F4_9CHLR</name>
<comment type="caution">
    <text evidence="2">The sequence shown here is derived from an EMBL/GenBank/DDBJ whole genome shotgun (WGS) entry which is preliminary data.</text>
</comment>
<evidence type="ECO:0000259" key="1">
    <source>
        <dbReference type="Pfam" id="PF26607"/>
    </source>
</evidence>
<dbReference type="EMBL" id="BAABRU010000015">
    <property type="protein sequence ID" value="GAA5530098.1"/>
    <property type="molecule type" value="Genomic_DNA"/>
</dbReference>
<accession>A0ABP9X5F4</accession>
<dbReference type="SUPFAM" id="SSF89372">
    <property type="entry name" value="Fucose-specific lectin"/>
    <property type="match status" value="1"/>
</dbReference>
<dbReference type="Proteomes" id="UP001428290">
    <property type="component" value="Unassembled WGS sequence"/>
</dbReference>
<gene>
    <name evidence="2" type="ORF">Hgul01_03912</name>
</gene>
<dbReference type="Pfam" id="PF26607">
    <property type="entry name" value="DUF8189"/>
    <property type="match status" value="1"/>
</dbReference>
<evidence type="ECO:0000313" key="3">
    <source>
        <dbReference type="Proteomes" id="UP001428290"/>
    </source>
</evidence>
<reference evidence="2 3" key="1">
    <citation type="submission" date="2024-02" db="EMBL/GenBank/DDBJ databases">
        <title>Herpetosiphon gulosus NBRC 112829.</title>
        <authorList>
            <person name="Ichikawa N."/>
            <person name="Katano-Makiyama Y."/>
            <person name="Hidaka K."/>
        </authorList>
    </citation>
    <scope>NUCLEOTIDE SEQUENCE [LARGE SCALE GENOMIC DNA]</scope>
    <source>
        <strain evidence="2 3">NBRC 112829</strain>
    </source>
</reference>
<dbReference type="Gene3D" id="2.120.10.70">
    <property type="entry name" value="Fucose-specific lectin"/>
    <property type="match status" value="1"/>
</dbReference>
<dbReference type="RefSeq" id="WP_345723690.1">
    <property type="nucleotide sequence ID" value="NZ_BAABRU010000015.1"/>
</dbReference>